<protein>
    <submittedName>
        <fullName evidence="2">Acyl-CoA reductase (LuxC)</fullName>
    </submittedName>
</protein>
<dbReference type="GO" id="GO:0003995">
    <property type="term" value="F:acyl-CoA dehydrogenase activity"/>
    <property type="evidence" value="ECO:0007669"/>
    <property type="project" value="InterPro"/>
</dbReference>
<dbReference type="RefSeq" id="WP_197500154.1">
    <property type="nucleotide sequence ID" value="NZ_FCOK02000002.1"/>
</dbReference>
<organism evidence="2 3">
    <name type="scientific">Caballeronia udeis</name>
    <dbReference type="NCBI Taxonomy" id="1232866"/>
    <lineage>
        <taxon>Bacteria</taxon>
        <taxon>Pseudomonadati</taxon>
        <taxon>Pseudomonadota</taxon>
        <taxon>Betaproteobacteria</taxon>
        <taxon>Burkholderiales</taxon>
        <taxon>Burkholderiaceae</taxon>
        <taxon>Caballeronia</taxon>
    </lineage>
</organism>
<dbReference type="EMBL" id="FCOK02000002">
    <property type="protein sequence ID" value="SAL13079.1"/>
    <property type="molecule type" value="Genomic_DNA"/>
</dbReference>
<dbReference type="GO" id="GO:0008218">
    <property type="term" value="P:bioluminescence"/>
    <property type="evidence" value="ECO:0007669"/>
    <property type="project" value="InterPro"/>
</dbReference>
<dbReference type="AlphaFoldDB" id="A0A158F118"/>
<evidence type="ECO:0000313" key="2">
    <source>
        <dbReference type="EMBL" id="SAL13079.1"/>
    </source>
</evidence>
<name>A0A158F118_9BURK</name>
<sequence>MIRPLFPMGAPLEASALLESMLQATRDPESGLALQVGDERMLDFLDAVGQRLRVPALARRHPELGPLGAYLRRGHLGSELARLDTGDRTLRFPQGLVFHIAPGNADTVFVYSWALSALAGNRNVVRVSDRGGEATEAVLAALAQSLDEADPVVAKTQRIVSYDHRDEAATSALSAACDLRVL</sequence>
<dbReference type="Proteomes" id="UP000054683">
    <property type="component" value="Unassembled WGS sequence"/>
</dbReference>
<reference evidence="2 3" key="1">
    <citation type="submission" date="2016-01" db="EMBL/GenBank/DDBJ databases">
        <authorList>
            <person name="Oliw E.H."/>
        </authorList>
    </citation>
    <scope>NUCLEOTIDE SEQUENCE [LARGE SCALE GENOMIC DNA]</scope>
    <source>
        <strain evidence="2">LMG 27134</strain>
    </source>
</reference>
<evidence type="ECO:0000256" key="1">
    <source>
        <dbReference type="ARBA" id="ARBA00022857"/>
    </source>
</evidence>
<gene>
    <name evidence="2" type="ORF">AWB69_00449</name>
</gene>
<dbReference type="InterPro" id="IPR016161">
    <property type="entry name" value="Ald_DH/histidinol_DH"/>
</dbReference>
<keyword evidence="1" id="KW-0521">NADP</keyword>
<dbReference type="InterPro" id="IPR008670">
    <property type="entry name" value="CoA_reduct_LuxC"/>
</dbReference>
<dbReference type="SUPFAM" id="SSF53720">
    <property type="entry name" value="ALDH-like"/>
    <property type="match status" value="1"/>
</dbReference>
<proteinExistence type="predicted"/>
<accession>A0A158F118</accession>
<evidence type="ECO:0000313" key="3">
    <source>
        <dbReference type="Proteomes" id="UP000054683"/>
    </source>
</evidence>
<dbReference type="Pfam" id="PF05893">
    <property type="entry name" value="LuxC"/>
    <property type="match status" value="1"/>
</dbReference>